<evidence type="ECO:0000259" key="5">
    <source>
        <dbReference type="PROSITE" id="PS50968"/>
    </source>
</evidence>
<evidence type="ECO:0000313" key="6">
    <source>
        <dbReference type="EMBL" id="BCR04105.1"/>
    </source>
</evidence>
<feature type="domain" description="Lipoyl-binding" evidence="5">
    <location>
        <begin position="2"/>
        <end position="77"/>
    </location>
</feature>
<dbReference type="InterPro" id="IPR000089">
    <property type="entry name" value="Biotin_lipoyl"/>
</dbReference>
<evidence type="ECO:0000256" key="1">
    <source>
        <dbReference type="ARBA" id="ARBA00001938"/>
    </source>
</evidence>
<reference evidence="6 7" key="2">
    <citation type="journal article" date="2021" name="Int. J. Syst. Evol. Microbiol.">
        <title>Isolation and Polyphasic Characterization of Desulfuromonas versatilis sp. Nov., an Electrogenic Bacteria Capable of Versatile Metabolism Isolated from a Graphene Oxide-Reducing Enrichment Culture.</title>
        <authorList>
            <person name="Xie L."/>
            <person name="Yoshida N."/>
            <person name="Ishii S."/>
            <person name="Meng L."/>
        </authorList>
    </citation>
    <scope>NUCLEOTIDE SEQUENCE [LARGE SCALE GENOMIC DNA]</scope>
    <source>
        <strain evidence="6 7">NIT-T3</strain>
    </source>
</reference>
<reference evidence="6 7" key="1">
    <citation type="journal article" date="2016" name="C (Basel)">
        <title>Selective Growth of and Electricity Production by Marine Exoelectrogenic Bacteria in Self-Aggregated Hydrogel of Microbially Reduced Graphene Oxide.</title>
        <authorList>
            <person name="Yoshida N."/>
            <person name="Goto Y."/>
            <person name="Miyata Y."/>
        </authorList>
    </citation>
    <scope>NUCLEOTIDE SEQUENCE [LARGE SCALE GENOMIC DNA]</scope>
    <source>
        <strain evidence="6 7">NIT-T3</strain>
    </source>
</reference>
<dbReference type="EMBL" id="AP024355">
    <property type="protein sequence ID" value="BCR04105.1"/>
    <property type="molecule type" value="Genomic_DNA"/>
</dbReference>
<comment type="similarity">
    <text evidence="2 4">Belongs to the 2-oxoacid dehydrogenase family.</text>
</comment>
<dbReference type="PANTHER" id="PTHR23151:SF90">
    <property type="entry name" value="DIHYDROLIPOYLLYSINE-RESIDUE ACETYLTRANSFERASE COMPONENT OF PYRUVATE DEHYDROGENASE COMPLEX, MITOCHONDRIAL-RELATED"/>
    <property type="match status" value="1"/>
</dbReference>
<evidence type="ECO:0000256" key="3">
    <source>
        <dbReference type="ARBA" id="ARBA00022823"/>
    </source>
</evidence>
<dbReference type="Proteomes" id="UP001319827">
    <property type="component" value="Chromosome"/>
</dbReference>
<keyword evidence="7" id="KW-1185">Reference proteome</keyword>
<gene>
    <name evidence="6" type="primary">aceF</name>
    <name evidence="6" type="ORF">DESUT3_11740</name>
</gene>
<dbReference type="Gene3D" id="3.30.559.10">
    <property type="entry name" value="Chloramphenicol acetyltransferase-like domain"/>
    <property type="match status" value="1"/>
</dbReference>
<keyword evidence="4" id="KW-0808">Transferase</keyword>
<dbReference type="PANTHER" id="PTHR23151">
    <property type="entry name" value="DIHYDROLIPOAMIDE ACETYL/SUCCINYL-TRANSFERASE-RELATED"/>
    <property type="match status" value="1"/>
</dbReference>
<dbReference type="SUPFAM" id="SSF51230">
    <property type="entry name" value="Single hybrid motif"/>
    <property type="match status" value="1"/>
</dbReference>
<dbReference type="CDD" id="cd06849">
    <property type="entry name" value="lipoyl_domain"/>
    <property type="match status" value="1"/>
</dbReference>
<organism evidence="6 7">
    <name type="scientific">Desulfuromonas versatilis</name>
    <dbReference type="NCBI Taxonomy" id="2802975"/>
    <lineage>
        <taxon>Bacteria</taxon>
        <taxon>Pseudomonadati</taxon>
        <taxon>Thermodesulfobacteriota</taxon>
        <taxon>Desulfuromonadia</taxon>
        <taxon>Desulfuromonadales</taxon>
        <taxon>Desulfuromonadaceae</taxon>
        <taxon>Desulfuromonas</taxon>
    </lineage>
</organism>
<dbReference type="SUPFAM" id="SSF52777">
    <property type="entry name" value="CoA-dependent acyltransferases"/>
    <property type="match status" value="1"/>
</dbReference>
<dbReference type="InterPro" id="IPR011053">
    <property type="entry name" value="Single_hybrid_motif"/>
</dbReference>
<protein>
    <recommendedName>
        <fullName evidence="4">Dihydrolipoamide acetyltransferase component of pyruvate dehydrogenase complex</fullName>
        <ecNumber evidence="4">2.3.1.-</ecNumber>
    </recommendedName>
</protein>
<comment type="cofactor">
    <cofactor evidence="1 4">
        <name>(R)-lipoate</name>
        <dbReference type="ChEBI" id="CHEBI:83088"/>
    </cofactor>
</comment>
<proteinExistence type="inferred from homology"/>
<dbReference type="RefSeq" id="WP_221251527.1">
    <property type="nucleotide sequence ID" value="NZ_AP024355.1"/>
</dbReference>
<dbReference type="Pfam" id="PF00198">
    <property type="entry name" value="2-oxoacid_dh"/>
    <property type="match status" value="1"/>
</dbReference>
<evidence type="ECO:0000313" key="7">
    <source>
        <dbReference type="Proteomes" id="UP001319827"/>
    </source>
</evidence>
<dbReference type="PROSITE" id="PS50968">
    <property type="entry name" value="BIOTINYL_LIPOYL"/>
    <property type="match status" value="1"/>
</dbReference>
<name>A0ABM8HUE2_9BACT</name>
<dbReference type="Pfam" id="PF00364">
    <property type="entry name" value="Biotin_lipoyl"/>
    <property type="match status" value="1"/>
</dbReference>
<keyword evidence="4" id="KW-0012">Acyltransferase</keyword>
<dbReference type="InterPro" id="IPR001078">
    <property type="entry name" value="2-oxoacid_DH_actylTfrase"/>
</dbReference>
<dbReference type="EC" id="2.3.1.-" evidence="4"/>
<keyword evidence="6" id="KW-0670">Pyruvate</keyword>
<keyword evidence="3 4" id="KW-0450">Lipoyl</keyword>
<dbReference type="InterPro" id="IPR045257">
    <property type="entry name" value="E2/Pdx1"/>
</dbReference>
<dbReference type="Gene3D" id="2.40.50.100">
    <property type="match status" value="1"/>
</dbReference>
<evidence type="ECO:0000256" key="2">
    <source>
        <dbReference type="ARBA" id="ARBA00007317"/>
    </source>
</evidence>
<dbReference type="InterPro" id="IPR023213">
    <property type="entry name" value="CAT-like_dom_sf"/>
</dbReference>
<evidence type="ECO:0000256" key="4">
    <source>
        <dbReference type="RuleBase" id="RU003423"/>
    </source>
</evidence>
<accession>A0ABM8HUE2</accession>
<sequence>MAVEVTMPKLSDTMVEGTILNWRIKEGDRVAKGDIIADIRAEDAAMVLEAVEDGVVAALRVDAGESVRVGWVIAVFAGTGSVPQVAQGRTARPRGADLDKVGVRSPAGRRALGGVEGNALDLAGAAAGRTPESGPGTAEPRKAEKAVRIRRILARKMVESWQSIPHFFVTIAVDMTDVIKFRKDLKVSVNDFVLAAVARSLQEHPWVNSLWMEGEAVEQKTINLAMAVASERGLYSPVLKDCGQLSLKEISRRAADLAARSHLGQLRQDDLEGGTFTVSNMGMLGVESFSAIITPPQAAVLAVGTIKGEVVVDDNGEPGIAPMLRLTLSADHRILDGADAAEFLATLKSYLEAPVTLVTCNYGTEGN</sequence>